<dbReference type="AlphaFoldDB" id="A0A6I4USA5"/>
<dbReference type="RefSeq" id="WP_160746636.1">
    <property type="nucleotide sequence ID" value="NZ_WTYK01000004.1"/>
</dbReference>
<keyword evidence="1" id="KW-0732">Signal</keyword>
<protein>
    <submittedName>
        <fullName evidence="2">Uncharacterized protein</fullName>
    </submittedName>
</protein>
<evidence type="ECO:0000313" key="3">
    <source>
        <dbReference type="Proteomes" id="UP000469159"/>
    </source>
</evidence>
<gene>
    <name evidence="2" type="ORF">GRI75_09080</name>
</gene>
<feature type="signal peptide" evidence="1">
    <location>
        <begin position="1"/>
        <end position="18"/>
    </location>
</feature>
<dbReference type="EMBL" id="WTYK01000004">
    <property type="protein sequence ID" value="MXP41792.1"/>
    <property type="molecule type" value="Genomic_DNA"/>
</dbReference>
<sequence>MNGAISLLLAAAAGPAPAALPDIEIAARVKAREVRIRQQGRASAEVRIEPEAAKQVQVDRNLPKGQSSYRNLDLTLKVKGRLADPLTLSTDVPRTGD</sequence>
<dbReference type="Proteomes" id="UP000469159">
    <property type="component" value="Unassembled WGS sequence"/>
</dbReference>
<name>A0A6I4USA5_9SPHN</name>
<proteinExistence type="predicted"/>
<keyword evidence="3" id="KW-1185">Reference proteome</keyword>
<evidence type="ECO:0000313" key="2">
    <source>
        <dbReference type="EMBL" id="MXP41792.1"/>
    </source>
</evidence>
<comment type="caution">
    <text evidence="2">The sequence shown here is derived from an EMBL/GenBank/DDBJ whole genome shotgun (WGS) entry which is preliminary data.</text>
</comment>
<accession>A0A6I4USA5</accession>
<evidence type="ECO:0000256" key="1">
    <source>
        <dbReference type="SAM" id="SignalP"/>
    </source>
</evidence>
<organism evidence="2 3">
    <name type="scientific">Croceibacterium soli</name>
    <dbReference type="NCBI Taxonomy" id="1739690"/>
    <lineage>
        <taxon>Bacteria</taxon>
        <taxon>Pseudomonadati</taxon>
        <taxon>Pseudomonadota</taxon>
        <taxon>Alphaproteobacteria</taxon>
        <taxon>Sphingomonadales</taxon>
        <taxon>Erythrobacteraceae</taxon>
        <taxon>Croceibacterium</taxon>
    </lineage>
</organism>
<feature type="chain" id="PRO_5026216323" evidence="1">
    <location>
        <begin position="19"/>
        <end position="97"/>
    </location>
</feature>
<reference evidence="2 3" key="1">
    <citation type="submission" date="2019-12" db="EMBL/GenBank/DDBJ databases">
        <title>Genomic-based taxomic classification of the family Erythrobacteraceae.</title>
        <authorList>
            <person name="Xu L."/>
        </authorList>
    </citation>
    <scope>NUCLEOTIDE SEQUENCE [LARGE SCALE GENOMIC DNA]</scope>
    <source>
        <strain evidence="2 3">MCCC 1K02066</strain>
    </source>
</reference>
<dbReference type="OrthoDB" id="7433578at2"/>